<feature type="transmembrane region" description="Helical" evidence="7">
    <location>
        <begin position="196"/>
        <end position="215"/>
    </location>
</feature>
<evidence type="ECO:0000259" key="8">
    <source>
        <dbReference type="Pfam" id="PF01694"/>
    </source>
</evidence>
<dbReference type="GO" id="GO:0006508">
    <property type="term" value="P:proteolysis"/>
    <property type="evidence" value="ECO:0007669"/>
    <property type="project" value="UniProtKB-KW"/>
</dbReference>
<organism evidence="9 10">
    <name type="scientific">Flexistipes sinusarabici</name>
    <dbReference type="NCBI Taxonomy" id="2352"/>
    <lineage>
        <taxon>Bacteria</taxon>
        <taxon>Pseudomonadati</taxon>
        <taxon>Deferribacterota</taxon>
        <taxon>Deferribacteres</taxon>
        <taxon>Deferribacterales</taxon>
        <taxon>Flexistipitaceae</taxon>
        <taxon>Flexistipes</taxon>
    </lineage>
</organism>
<dbReference type="GO" id="GO:0016020">
    <property type="term" value="C:membrane"/>
    <property type="evidence" value="ECO:0007669"/>
    <property type="project" value="UniProtKB-SubCell"/>
</dbReference>
<dbReference type="Proteomes" id="UP000323337">
    <property type="component" value="Unassembled WGS sequence"/>
</dbReference>
<name>A0A5D0MRC2_FLESI</name>
<evidence type="ECO:0000256" key="5">
    <source>
        <dbReference type="ARBA" id="ARBA00022989"/>
    </source>
</evidence>
<feature type="transmembrane region" description="Helical" evidence="7">
    <location>
        <begin position="15"/>
        <end position="33"/>
    </location>
</feature>
<dbReference type="EMBL" id="VSIV01000060">
    <property type="protein sequence ID" value="TYB34373.1"/>
    <property type="molecule type" value="Genomic_DNA"/>
</dbReference>
<feature type="transmembrane region" description="Helical" evidence="7">
    <location>
        <begin position="128"/>
        <end position="146"/>
    </location>
</feature>
<comment type="caution">
    <text evidence="9">The sequence shown here is derived from an EMBL/GenBank/DDBJ whole genome shotgun (WGS) entry which is preliminary data.</text>
</comment>
<protein>
    <submittedName>
        <fullName evidence="9">Rhomboid family intramembrane serine protease</fullName>
    </submittedName>
</protein>
<proteinExistence type="predicted"/>
<keyword evidence="6 7" id="KW-0472">Membrane</keyword>
<dbReference type="AlphaFoldDB" id="A0A5D0MRC2"/>
<feature type="transmembrane region" description="Helical" evidence="7">
    <location>
        <begin position="40"/>
        <end position="59"/>
    </location>
</feature>
<dbReference type="PANTHER" id="PTHR43066:SF26">
    <property type="entry name" value="RHOMBOID PROTEASE GLPG"/>
    <property type="match status" value="1"/>
</dbReference>
<feature type="transmembrane region" description="Helical" evidence="7">
    <location>
        <begin position="65"/>
        <end position="92"/>
    </location>
</feature>
<evidence type="ECO:0000256" key="7">
    <source>
        <dbReference type="SAM" id="Phobius"/>
    </source>
</evidence>
<gene>
    <name evidence="9" type="ORF">FXF49_02520</name>
</gene>
<keyword evidence="9" id="KW-0645">Protease</keyword>
<reference evidence="9 10" key="1">
    <citation type="submission" date="2019-08" db="EMBL/GenBank/DDBJ databases">
        <title>Genomic characterization of a novel candidate phylum (ARYD3) from a high temperature, high salinity tertiary oil reservoir in north central Oklahoma, USA.</title>
        <authorList>
            <person name="Youssef N.H."/>
            <person name="Yadav A."/>
            <person name="Elshahed M.S."/>
        </authorList>
    </citation>
    <scope>NUCLEOTIDE SEQUENCE [LARGE SCALE GENOMIC DNA]</scope>
    <source>
        <strain evidence="9">ARYD1</strain>
    </source>
</reference>
<keyword evidence="9" id="KW-0378">Hydrolase</keyword>
<evidence type="ECO:0000256" key="1">
    <source>
        <dbReference type="ARBA" id="ARBA00004141"/>
    </source>
</evidence>
<dbReference type="InterPro" id="IPR035952">
    <property type="entry name" value="Rhomboid-like_sf"/>
</dbReference>
<keyword evidence="3" id="KW-0997">Cell inner membrane</keyword>
<evidence type="ECO:0000313" key="9">
    <source>
        <dbReference type="EMBL" id="TYB34373.1"/>
    </source>
</evidence>
<dbReference type="FunFam" id="1.20.1540.10:FF:000027">
    <property type="entry name" value="Rhomboid family intramembrane serine protease"/>
    <property type="match status" value="1"/>
</dbReference>
<evidence type="ECO:0000256" key="3">
    <source>
        <dbReference type="ARBA" id="ARBA00022519"/>
    </source>
</evidence>
<accession>A0A5D0MRC2</accession>
<feature type="domain" description="Peptidase S54 rhomboid" evidence="8">
    <location>
        <begin position="63"/>
        <end position="216"/>
    </location>
</feature>
<evidence type="ECO:0000313" key="10">
    <source>
        <dbReference type="Proteomes" id="UP000323337"/>
    </source>
</evidence>
<evidence type="ECO:0000256" key="2">
    <source>
        <dbReference type="ARBA" id="ARBA00022475"/>
    </source>
</evidence>
<keyword evidence="4 7" id="KW-0812">Transmembrane</keyword>
<dbReference type="SUPFAM" id="SSF144091">
    <property type="entry name" value="Rhomboid-like"/>
    <property type="match status" value="1"/>
</dbReference>
<dbReference type="InterPro" id="IPR022764">
    <property type="entry name" value="Peptidase_S54_rhomboid_dom"/>
</dbReference>
<evidence type="ECO:0000256" key="4">
    <source>
        <dbReference type="ARBA" id="ARBA00022692"/>
    </source>
</evidence>
<keyword evidence="2" id="KW-1003">Cell membrane</keyword>
<keyword evidence="5 7" id="KW-1133">Transmembrane helix</keyword>
<evidence type="ECO:0000256" key="6">
    <source>
        <dbReference type="ARBA" id="ARBA00023136"/>
    </source>
</evidence>
<dbReference type="Gene3D" id="1.20.1540.10">
    <property type="entry name" value="Rhomboid-like"/>
    <property type="match status" value="1"/>
</dbReference>
<comment type="subcellular location">
    <subcellularLocation>
        <location evidence="1">Membrane</location>
        <topology evidence="1">Multi-pass membrane protein</topology>
    </subcellularLocation>
</comment>
<dbReference type="GO" id="GO:0004252">
    <property type="term" value="F:serine-type endopeptidase activity"/>
    <property type="evidence" value="ECO:0007669"/>
    <property type="project" value="InterPro"/>
</dbReference>
<dbReference type="PANTHER" id="PTHR43066">
    <property type="entry name" value="RHOMBOID-RELATED PROTEIN"/>
    <property type="match status" value="1"/>
</dbReference>
<sequence length="224" mass="25428">MFPLSDSIKALRKPYINTFFIIFNIVIFFYQLSLGSEMRYFIFEYGLIPLKVFAPLNIVPFSEKIYPFFTSMFLHGGWFHLISNMYFLFIFGDNVEDDLGHIKYFFIYIIFGLAAAVTQVIMFSNSGIPTIGASGAVAGVMGYYFIRYPHATVKTLVIFIFFITIVDIPAIIFLGVWFFIQFISGSTQAAVASGGGIAWWAHIGGFFAGILICIINRKRYYRAG</sequence>
<dbReference type="RefSeq" id="WP_303700341.1">
    <property type="nucleotide sequence ID" value="NZ_VSIV01000060.1"/>
</dbReference>
<dbReference type="Pfam" id="PF01694">
    <property type="entry name" value="Rhomboid"/>
    <property type="match status" value="1"/>
</dbReference>
<feature type="transmembrane region" description="Helical" evidence="7">
    <location>
        <begin position="158"/>
        <end position="184"/>
    </location>
</feature>
<feature type="transmembrane region" description="Helical" evidence="7">
    <location>
        <begin position="104"/>
        <end position="122"/>
    </location>
</feature>